<dbReference type="AlphaFoldDB" id="A0AA97CWF4"/>
<dbReference type="RefSeq" id="WP_420041647.1">
    <property type="nucleotide sequence ID" value="NZ_CP128986.1"/>
</dbReference>
<dbReference type="EMBL" id="CP128986">
    <property type="protein sequence ID" value="WOC12414.1"/>
    <property type="molecule type" value="Genomic_DNA"/>
</dbReference>
<proteinExistence type="predicted"/>
<accession>A0AA97CWF4</accession>
<name>A0AA97CWF4_9ACTN</name>
<organism evidence="1">
    <name type="scientific">Gordonia sp. MP11Mi</name>
    <dbReference type="NCBI Taxonomy" id="3022769"/>
    <lineage>
        <taxon>Bacteria</taxon>
        <taxon>Bacillati</taxon>
        <taxon>Actinomycetota</taxon>
        <taxon>Actinomycetes</taxon>
        <taxon>Mycobacteriales</taxon>
        <taxon>Gordoniaceae</taxon>
        <taxon>Gordonia</taxon>
    </lineage>
</organism>
<reference evidence="1" key="1">
    <citation type="submission" date="2023-06" db="EMBL/GenBank/DDBJ databases">
        <title>Gordonia sp. nov. and Pseudochrobactrum sp. nov., two species isolated from the burying beetle Nicrophorus vespilloides.</title>
        <authorList>
            <person name="Poehlein A."/>
            <person name="Guzman J."/>
            <person name="Daniel R."/>
            <person name="Vilcinskas A."/>
        </authorList>
    </citation>
    <scope>NUCLEOTIDE SEQUENCE</scope>
    <source>
        <strain evidence="1">MP11Mi</strain>
    </source>
</reference>
<gene>
    <name evidence="1" type="ORF">MP11Mi_15000</name>
</gene>
<sequence length="89" mass="9490">MPTAPATVALTIRVDNDYAHGPTYTHLLHVDVPAPAVGEDLTDWAMDELFPYTGEGPDYAHMDAIYSVQIIGAPADFDDILGLSVSAMG</sequence>
<protein>
    <submittedName>
        <fullName evidence="1">Uncharacterized protein</fullName>
    </submittedName>
</protein>
<evidence type="ECO:0000313" key="1">
    <source>
        <dbReference type="EMBL" id="WOC12414.1"/>
    </source>
</evidence>